<keyword evidence="9" id="KW-1185">Reference proteome</keyword>
<protein>
    <submittedName>
        <fullName evidence="8">Fosmidomycin resistance protein</fullName>
    </submittedName>
</protein>
<gene>
    <name evidence="8" type="primary">fsr</name>
    <name evidence="8" type="ORF">FILTAD_02918</name>
</gene>
<dbReference type="InterPro" id="IPR011701">
    <property type="entry name" value="MFS"/>
</dbReference>
<accession>A0A3P5XFH4</accession>
<dbReference type="Gene3D" id="1.20.1250.20">
    <property type="entry name" value="MFS general substrate transporter like domains"/>
    <property type="match status" value="1"/>
</dbReference>
<feature type="transmembrane region" description="Helical" evidence="6">
    <location>
        <begin position="277"/>
        <end position="295"/>
    </location>
</feature>
<dbReference type="PROSITE" id="PS50850">
    <property type="entry name" value="MFS"/>
    <property type="match status" value="1"/>
</dbReference>
<dbReference type="Proteomes" id="UP000270468">
    <property type="component" value="Unassembled WGS sequence"/>
</dbReference>
<sequence length="390" mass="41754">MYPIMFAIGGVHLLNDSLQAVIPAIFPVLKVERGLTFTQLGLILFCLNMVASVLQPVVGYLSDRKPKPYALPFGMMFSLVGIAGLAFAPEYWMILVSVMLLGFGSAVFHPEGSRVSFMAAGSKRGLSQSIYQVGGNTGQALAPLISAFILVPLGQKGAAIFIVVAALAVFILTKISAWYKKQLEQEKLNSRKKVLLSSLGDLTKRQVGIALGLLLVIIFARSFYVTSITSFYVFHLINMYGFTEKEGLLVIFIFLALGAVGTFFGGPMADRIGRKNVIVLSLALPIPLCLLLPHVPFWAAIILLVFIGFFIMLSFSVTVVYAQELVPSKIGTMAGLTVGLAFGMGAIGAVVIGALMDSIGVLPTMVVVSFLPIIGLVGLALPRDQKMTAA</sequence>
<organism evidence="8 9">
    <name type="scientific">Filibacter tadaridae</name>
    <dbReference type="NCBI Taxonomy" id="2483811"/>
    <lineage>
        <taxon>Bacteria</taxon>
        <taxon>Bacillati</taxon>
        <taxon>Bacillota</taxon>
        <taxon>Bacilli</taxon>
        <taxon>Bacillales</taxon>
        <taxon>Caryophanaceae</taxon>
        <taxon>Filibacter</taxon>
    </lineage>
</organism>
<dbReference type="Pfam" id="PF07690">
    <property type="entry name" value="MFS_1"/>
    <property type="match status" value="1"/>
</dbReference>
<evidence type="ECO:0000259" key="7">
    <source>
        <dbReference type="PROSITE" id="PS50850"/>
    </source>
</evidence>
<dbReference type="PROSITE" id="PS00216">
    <property type="entry name" value="SUGAR_TRANSPORT_1"/>
    <property type="match status" value="1"/>
</dbReference>
<feature type="transmembrane region" description="Helical" evidence="6">
    <location>
        <begin position="247"/>
        <end position="265"/>
    </location>
</feature>
<name>A0A3P5XFH4_9BACL</name>
<proteinExistence type="predicted"/>
<dbReference type="InterPro" id="IPR036259">
    <property type="entry name" value="MFS_trans_sf"/>
</dbReference>
<dbReference type="PANTHER" id="PTHR43129">
    <property type="entry name" value="FOSMIDOMYCIN RESISTANCE PROTEIN"/>
    <property type="match status" value="1"/>
</dbReference>
<feature type="domain" description="Major facilitator superfamily (MFS) profile" evidence="7">
    <location>
        <begin position="4"/>
        <end position="387"/>
    </location>
</feature>
<keyword evidence="4 6" id="KW-1133">Transmembrane helix</keyword>
<feature type="transmembrane region" description="Helical" evidence="6">
    <location>
        <begin position="35"/>
        <end position="57"/>
    </location>
</feature>
<feature type="transmembrane region" description="Helical" evidence="6">
    <location>
        <begin position="92"/>
        <end position="109"/>
    </location>
</feature>
<feature type="transmembrane region" description="Helical" evidence="6">
    <location>
        <begin position="207"/>
        <end position="235"/>
    </location>
</feature>
<dbReference type="PANTHER" id="PTHR43129:SF1">
    <property type="entry name" value="FOSMIDOMYCIN RESISTANCE PROTEIN"/>
    <property type="match status" value="1"/>
</dbReference>
<evidence type="ECO:0000313" key="8">
    <source>
        <dbReference type="EMBL" id="VDC33508.1"/>
    </source>
</evidence>
<feature type="transmembrane region" description="Helical" evidence="6">
    <location>
        <begin position="69"/>
        <end position="86"/>
    </location>
</feature>
<dbReference type="CDD" id="cd17478">
    <property type="entry name" value="MFS_FsR"/>
    <property type="match status" value="1"/>
</dbReference>
<evidence type="ECO:0000256" key="4">
    <source>
        <dbReference type="ARBA" id="ARBA00022989"/>
    </source>
</evidence>
<evidence type="ECO:0000256" key="2">
    <source>
        <dbReference type="ARBA" id="ARBA00022448"/>
    </source>
</evidence>
<dbReference type="GO" id="GO:0022857">
    <property type="term" value="F:transmembrane transporter activity"/>
    <property type="evidence" value="ECO:0007669"/>
    <property type="project" value="InterPro"/>
</dbReference>
<dbReference type="SUPFAM" id="SSF103473">
    <property type="entry name" value="MFS general substrate transporter"/>
    <property type="match status" value="1"/>
</dbReference>
<feature type="transmembrane region" description="Helical" evidence="6">
    <location>
        <begin position="130"/>
        <end position="151"/>
    </location>
</feature>
<dbReference type="InterPro" id="IPR020846">
    <property type="entry name" value="MFS_dom"/>
</dbReference>
<evidence type="ECO:0000256" key="3">
    <source>
        <dbReference type="ARBA" id="ARBA00022692"/>
    </source>
</evidence>
<comment type="subcellular location">
    <subcellularLocation>
        <location evidence="1">Cell membrane</location>
        <topology evidence="1">Multi-pass membrane protein</topology>
    </subcellularLocation>
</comment>
<dbReference type="GO" id="GO:0005886">
    <property type="term" value="C:plasma membrane"/>
    <property type="evidence" value="ECO:0007669"/>
    <property type="project" value="UniProtKB-SubCell"/>
</dbReference>
<dbReference type="AlphaFoldDB" id="A0A3P5XFH4"/>
<feature type="transmembrane region" description="Helical" evidence="6">
    <location>
        <begin position="361"/>
        <end position="381"/>
    </location>
</feature>
<dbReference type="InterPro" id="IPR005829">
    <property type="entry name" value="Sugar_transporter_CS"/>
</dbReference>
<evidence type="ECO:0000256" key="1">
    <source>
        <dbReference type="ARBA" id="ARBA00004651"/>
    </source>
</evidence>
<feature type="transmembrane region" description="Helical" evidence="6">
    <location>
        <begin position="334"/>
        <end position="355"/>
    </location>
</feature>
<reference evidence="8 9" key="1">
    <citation type="submission" date="2018-11" db="EMBL/GenBank/DDBJ databases">
        <authorList>
            <person name="Criscuolo A."/>
        </authorList>
    </citation>
    <scope>NUCLEOTIDE SEQUENCE [LARGE SCALE GENOMIC DNA]</scope>
    <source>
        <strain evidence="8">ATB-66</strain>
    </source>
</reference>
<evidence type="ECO:0000313" key="9">
    <source>
        <dbReference type="Proteomes" id="UP000270468"/>
    </source>
</evidence>
<keyword evidence="5 6" id="KW-0472">Membrane</keyword>
<feature type="transmembrane region" description="Helical" evidence="6">
    <location>
        <begin position="157"/>
        <end position="179"/>
    </location>
</feature>
<keyword evidence="3 6" id="KW-0812">Transmembrane</keyword>
<evidence type="ECO:0000256" key="5">
    <source>
        <dbReference type="ARBA" id="ARBA00023136"/>
    </source>
</evidence>
<evidence type="ECO:0000256" key="6">
    <source>
        <dbReference type="SAM" id="Phobius"/>
    </source>
</evidence>
<feature type="transmembrane region" description="Helical" evidence="6">
    <location>
        <begin position="301"/>
        <end position="322"/>
    </location>
</feature>
<keyword evidence="2" id="KW-0813">Transport</keyword>
<dbReference type="EMBL" id="UXAV01000045">
    <property type="protein sequence ID" value="VDC33508.1"/>
    <property type="molecule type" value="Genomic_DNA"/>
</dbReference>